<keyword evidence="8" id="KW-1185">Reference proteome</keyword>
<keyword evidence="3 6" id="KW-0812">Transmembrane</keyword>
<dbReference type="PANTHER" id="PTHR11616:SF111">
    <property type="entry name" value="SODIUM- AND CHLORIDE-DEPENDENT GABA TRANSPORTER 2"/>
    <property type="match status" value="1"/>
</dbReference>
<sequence length="143" mass="16027">MCQINRHISNKNANAADVEKDTCIEFGQNNTADYFAEEATSPVIEFWEGRVLGLSGGIEDMGTVRWELALCLLLSWIICFFCVWKGVKSTGKVVYFTATFPYVMLVVLLVRGITLPGATDGIIYYLYPDPTRLTDPQDFGEKI</sequence>
<dbReference type="PROSITE" id="PS50267">
    <property type="entry name" value="NA_NEUROTRAN_SYMP_3"/>
    <property type="match status" value="1"/>
</dbReference>
<feature type="transmembrane region" description="Helical" evidence="6">
    <location>
        <begin position="68"/>
        <end position="87"/>
    </location>
</feature>
<organism evidence="7 8">
    <name type="scientific">Synaphobranchus kaupii</name>
    <name type="common">Kaup's arrowtooth eel</name>
    <dbReference type="NCBI Taxonomy" id="118154"/>
    <lineage>
        <taxon>Eukaryota</taxon>
        <taxon>Metazoa</taxon>
        <taxon>Chordata</taxon>
        <taxon>Craniata</taxon>
        <taxon>Vertebrata</taxon>
        <taxon>Euteleostomi</taxon>
        <taxon>Actinopterygii</taxon>
        <taxon>Neopterygii</taxon>
        <taxon>Teleostei</taxon>
        <taxon>Anguilliformes</taxon>
        <taxon>Synaphobranchidae</taxon>
        <taxon>Synaphobranchus</taxon>
    </lineage>
</organism>
<evidence type="ECO:0000256" key="6">
    <source>
        <dbReference type="SAM" id="Phobius"/>
    </source>
</evidence>
<reference evidence="7" key="1">
    <citation type="journal article" date="2023" name="Science">
        <title>Genome structures resolve the early diversification of teleost fishes.</title>
        <authorList>
            <person name="Parey E."/>
            <person name="Louis A."/>
            <person name="Montfort J."/>
            <person name="Bouchez O."/>
            <person name="Roques C."/>
            <person name="Iampietro C."/>
            <person name="Lluch J."/>
            <person name="Castinel A."/>
            <person name="Donnadieu C."/>
            <person name="Desvignes T."/>
            <person name="Floi Bucao C."/>
            <person name="Jouanno E."/>
            <person name="Wen M."/>
            <person name="Mejri S."/>
            <person name="Dirks R."/>
            <person name="Jansen H."/>
            <person name="Henkel C."/>
            <person name="Chen W.J."/>
            <person name="Zahm M."/>
            <person name="Cabau C."/>
            <person name="Klopp C."/>
            <person name="Thompson A.W."/>
            <person name="Robinson-Rechavi M."/>
            <person name="Braasch I."/>
            <person name="Lecointre G."/>
            <person name="Bobe J."/>
            <person name="Postlethwait J.H."/>
            <person name="Berthelot C."/>
            <person name="Roest Crollius H."/>
            <person name="Guiguen Y."/>
        </authorList>
    </citation>
    <scope>NUCLEOTIDE SEQUENCE</scope>
    <source>
        <strain evidence="7">WJC10195</strain>
    </source>
</reference>
<dbReference type="InterPro" id="IPR000175">
    <property type="entry name" value="Na/ntran_symport"/>
</dbReference>
<evidence type="ECO:0000256" key="4">
    <source>
        <dbReference type="ARBA" id="ARBA00022989"/>
    </source>
</evidence>
<keyword evidence="4 6" id="KW-1133">Transmembrane helix</keyword>
<dbReference type="OrthoDB" id="6581954at2759"/>
<keyword evidence="2" id="KW-0813">Transport</keyword>
<comment type="subcellular location">
    <subcellularLocation>
        <location evidence="1">Membrane</location>
        <topology evidence="1">Multi-pass membrane protein</topology>
    </subcellularLocation>
</comment>
<comment type="caution">
    <text evidence="7">The sequence shown here is derived from an EMBL/GenBank/DDBJ whole genome shotgun (WGS) entry which is preliminary data.</text>
</comment>
<dbReference type="Proteomes" id="UP001152622">
    <property type="component" value="Chromosome 11"/>
</dbReference>
<evidence type="ECO:0000256" key="5">
    <source>
        <dbReference type="ARBA" id="ARBA00023136"/>
    </source>
</evidence>
<evidence type="ECO:0000256" key="3">
    <source>
        <dbReference type="ARBA" id="ARBA00022692"/>
    </source>
</evidence>
<dbReference type="InterPro" id="IPR037272">
    <property type="entry name" value="SNS_sf"/>
</dbReference>
<accession>A0A9Q1EY66</accession>
<evidence type="ECO:0000313" key="8">
    <source>
        <dbReference type="Proteomes" id="UP001152622"/>
    </source>
</evidence>
<gene>
    <name evidence="7" type="ORF">SKAU_G00286680</name>
</gene>
<dbReference type="AlphaFoldDB" id="A0A9Q1EY66"/>
<protein>
    <submittedName>
        <fullName evidence="7">Uncharacterized protein</fullName>
    </submittedName>
</protein>
<name>A0A9Q1EY66_SYNKA</name>
<keyword evidence="5 6" id="KW-0472">Membrane</keyword>
<dbReference type="GO" id="GO:0005332">
    <property type="term" value="F:gamma-aminobutyric acid:sodium:chloride symporter activity"/>
    <property type="evidence" value="ECO:0007669"/>
    <property type="project" value="TreeGrafter"/>
</dbReference>
<dbReference type="EMBL" id="JAINUF010000011">
    <property type="protein sequence ID" value="KAJ8347267.1"/>
    <property type="molecule type" value="Genomic_DNA"/>
</dbReference>
<proteinExistence type="predicted"/>
<dbReference type="SUPFAM" id="SSF161070">
    <property type="entry name" value="SNF-like"/>
    <property type="match status" value="1"/>
</dbReference>
<evidence type="ECO:0000313" key="7">
    <source>
        <dbReference type="EMBL" id="KAJ8347267.1"/>
    </source>
</evidence>
<dbReference type="GO" id="GO:0005886">
    <property type="term" value="C:plasma membrane"/>
    <property type="evidence" value="ECO:0007669"/>
    <property type="project" value="TreeGrafter"/>
</dbReference>
<dbReference type="GO" id="GO:0042995">
    <property type="term" value="C:cell projection"/>
    <property type="evidence" value="ECO:0007669"/>
    <property type="project" value="TreeGrafter"/>
</dbReference>
<dbReference type="Pfam" id="PF00209">
    <property type="entry name" value="SNF"/>
    <property type="match status" value="1"/>
</dbReference>
<feature type="transmembrane region" description="Helical" evidence="6">
    <location>
        <begin position="93"/>
        <end position="110"/>
    </location>
</feature>
<evidence type="ECO:0000256" key="1">
    <source>
        <dbReference type="ARBA" id="ARBA00004141"/>
    </source>
</evidence>
<evidence type="ECO:0000256" key="2">
    <source>
        <dbReference type="ARBA" id="ARBA00022448"/>
    </source>
</evidence>
<dbReference type="PANTHER" id="PTHR11616">
    <property type="entry name" value="SODIUM/CHLORIDE DEPENDENT TRANSPORTER"/>
    <property type="match status" value="1"/>
</dbReference>